<feature type="chain" id="PRO_5045416681" evidence="1">
    <location>
        <begin position="23"/>
        <end position="582"/>
    </location>
</feature>
<sequence>MRQLIAALILLATAGVALPAQADDAGRVRGWTILSDSDAGADAVIAAAKPYKINHLQLSHEIVHDLREVREPAKRAQANRLTKAAHDAGIGEVAIWDHSLYDLDYYPAEFRTGPDGTIDLDDPAFWEWFRQDYRQMLDLVPDVDSVVLTFIETGARVERQHSAKLTTAEQKLAYLVDQVAEVIVNERGLGLYLRTFGYYPEEMERTIGAIELVRNPDVKVMAKATPHDFFLTHPNDSTISRINRPVLVEYDAAGEYNGQGKIANAWPEEHVDRLRAYQRLPNVIGYVARTDRYADSSIVGTPTEINLYALARASEDPKVSVETIYREFAERTYGKKAAREVASALSKSYEIVTSVLYTLGTNTANHSRLDYEPYCSSYHRSVSGKWIDPPVTYVRHGVNRRFHFWTDVVNHLSPAACKSDPTLAREAQYVLDRGWVTPGDQLTPAYLRYVLAEKDHGVRVAQSALRDIEKAGRDLSPEHFRQLKAYFERTVLTARLHRAVAAAYFGYRLYVRDEAQRTRKMRQLIWDGLDDAQRVAEQIQTYPVRAATGEWDWVRDAAEAVKYHDRISKGWDRYGGVAVPRP</sequence>
<dbReference type="EMBL" id="JBHSBI010000049">
    <property type="protein sequence ID" value="MFC4015712.1"/>
    <property type="molecule type" value="Genomic_DNA"/>
</dbReference>
<dbReference type="RefSeq" id="WP_379535519.1">
    <property type="nucleotide sequence ID" value="NZ_JBHSBI010000049.1"/>
</dbReference>
<keyword evidence="1" id="KW-0732">Signal</keyword>
<evidence type="ECO:0000313" key="2">
    <source>
        <dbReference type="EMBL" id="MFC4015712.1"/>
    </source>
</evidence>
<comment type="caution">
    <text evidence="2">The sequence shown here is derived from an EMBL/GenBank/DDBJ whole genome shotgun (WGS) entry which is preliminary data.</text>
</comment>
<dbReference type="Gene3D" id="3.20.20.80">
    <property type="entry name" value="Glycosidases"/>
    <property type="match status" value="1"/>
</dbReference>
<organism evidence="2 3">
    <name type="scientific">Nonomuraea purpurea</name>
    <dbReference type="NCBI Taxonomy" id="1849276"/>
    <lineage>
        <taxon>Bacteria</taxon>
        <taxon>Bacillati</taxon>
        <taxon>Actinomycetota</taxon>
        <taxon>Actinomycetes</taxon>
        <taxon>Streptosporangiales</taxon>
        <taxon>Streptosporangiaceae</taxon>
        <taxon>Nonomuraea</taxon>
    </lineage>
</organism>
<feature type="signal peptide" evidence="1">
    <location>
        <begin position="1"/>
        <end position="22"/>
    </location>
</feature>
<keyword evidence="3" id="KW-1185">Reference proteome</keyword>
<dbReference type="Proteomes" id="UP001595851">
    <property type="component" value="Unassembled WGS sequence"/>
</dbReference>
<protein>
    <submittedName>
        <fullName evidence="2">Uncharacterized protein</fullName>
    </submittedName>
</protein>
<dbReference type="SUPFAM" id="SSF51445">
    <property type="entry name" value="(Trans)glycosidases"/>
    <property type="match status" value="1"/>
</dbReference>
<accession>A0ABV8GSK6</accession>
<evidence type="ECO:0000256" key="1">
    <source>
        <dbReference type="SAM" id="SignalP"/>
    </source>
</evidence>
<proteinExistence type="predicted"/>
<evidence type="ECO:0000313" key="3">
    <source>
        <dbReference type="Proteomes" id="UP001595851"/>
    </source>
</evidence>
<reference evidence="3" key="1">
    <citation type="journal article" date="2019" name="Int. J. Syst. Evol. Microbiol.">
        <title>The Global Catalogue of Microorganisms (GCM) 10K type strain sequencing project: providing services to taxonomists for standard genome sequencing and annotation.</title>
        <authorList>
            <consortium name="The Broad Institute Genomics Platform"/>
            <consortium name="The Broad Institute Genome Sequencing Center for Infectious Disease"/>
            <person name="Wu L."/>
            <person name="Ma J."/>
        </authorList>
    </citation>
    <scope>NUCLEOTIDE SEQUENCE [LARGE SCALE GENOMIC DNA]</scope>
    <source>
        <strain evidence="3">TBRC 1276</strain>
    </source>
</reference>
<gene>
    <name evidence="2" type="ORF">ACFOY2_51470</name>
</gene>
<dbReference type="InterPro" id="IPR017853">
    <property type="entry name" value="GH"/>
</dbReference>
<name>A0ABV8GSK6_9ACTN</name>